<feature type="compositionally biased region" description="Polar residues" evidence="5">
    <location>
        <begin position="26"/>
        <end position="61"/>
    </location>
</feature>
<feature type="region of interest" description="Disordered" evidence="5">
    <location>
        <begin position="1"/>
        <end position="107"/>
    </location>
</feature>
<name>A0A9P6HIH3_9AGAM</name>
<feature type="domain" description="Cyclin C-terminal" evidence="7">
    <location>
        <begin position="400"/>
        <end position="514"/>
    </location>
</feature>
<proteinExistence type="inferred from homology"/>
<dbReference type="FunFam" id="1.10.472.10:FF:000001">
    <property type="entry name" value="G2/mitotic-specific cyclin"/>
    <property type="match status" value="1"/>
</dbReference>
<dbReference type="GO" id="GO:0051301">
    <property type="term" value="P:cell division"/>
    <property type="evidence" value="ECO:0007669"/>
    <property type="project" value="UniProtKB-KW"/>
</dbReference>
<feature type="domain" description="Cyclin-like" evidence="6">
    <location>
        <begin position="307"/>
        <end position="391"/>
    </location>
</feature>
<sequence>MSSNIVQPRRTARTTRSTKDAENANARPSSRLITRAKPTSTTTVPSKATSTVTTRAKTVLTNAKPDAAAPTKRKRTALGEIAGPSNKNQEGKSTSKRTTKDKPKEKFDGVVLKKSTVTTTTTTSTIRQPLKSVTGAVPQSRKAVISVSEQVQQLEQIHEDIPAGSDAMAIDHPHRVKAEILETKSLRVVTSRKQLKPVDEVDEEESRRVVKKRRTSSSDLPEEAETVARVPPEIVHSKRSTTPEADPDGDQWDDLDAEDADDPLMVSEYVHEIFAYLKDVEKTTMPNPNYMEMQKDLAWKMRGILTDWLIQVHSRFRLLPETLFLCVNIIDRFLSARVVSLVKLQLVGITCMFIAAKVEEIISPSARNFLYCADSSYSETEILQAERYVLKTLDWNLSYPNPIHFLRRISKADQYNVQTRTIAKYLMEIQCLEWRLISATPSVLAAASVWLARIILGREEWTPNLAHYSSYPESALIPTANIMLNYILKEPKHESFYKKYASKKFLKVSAFVREWALERWPHGGPAPLLEDLPALKEEIRQARAKELAEGVVVEDL</sequence>
<evidence type="ECO:0000313" key="9">
    <source>
        <dbReference type="Proteomes" id="UP000736335"/>
    </source>
</evidence>
<evidence type="ECO:0000256" key="2">
    <source>
        <dbReference type="ARBA" id="ARBA00023127"/>
    </source>
</evidence>
<feature type="compositionally biased region" description="Acidic residues" evidence="5">
    <location>
        <begin position="245"/>
        <end position="257"/>
    </location>
</feature>
<keyword evidence="2 4" id="KW-0195">Cyclin</keyword>
<dbReference type="InterPro" id="IPR046965">
    <property type="entry name" value="Cyclin_A/B-like"/>
</dbReference>
<dbReference type="InterPro" id="IPR039361">
    <property type="entry name" value="Cyclin"/>
</dbReference>
<dbReference type="Proteomes" id="UP000736335">
    <property type="component" value="Unassembled WGS sequence"/>
</dbReference>
<keyword evidence="3" id="KW-0131">Cell cycle</keyword>
<dbReference type="PROSITE" id="PS00292">
    <property type="entry name" value="CYCLINS"/>
    <property type="match status" value="1"/>
</dbReference>
<dbReference type="OrthoDB" id="5590282at2759"/>
<dbReference type="InterPro" id="IPR006671">
    <property type="entry name" value="Cyclin_N"/>
</dbReference>
<dbReference type="CDD" id="cd20568">
    <property type="entry name" value="CYCLIN_CLBs_yeast_rpt1"/>
    <property type="match status" value="1"/>
</dbReference>
<dbReference type="AlphaFoldDB" id="A0A9P6HIH3"/>
<evidence type="ECO:0000256" key="3">
    <source>
        <dbReference type="ARBA" id="ARBA00023306"/>
    </source>
</evidence>
<dbReference type="CDD" id="cd20512">
    <property type="entry name" value="CYCLIN_CLBs_yeast_rpt2"/>
    <property type="match status" value="1"/>
</dbReference>
<dbReference type="SUPFAM" id="SSF47954">
    <property type="entry name" value="Cyclin-like"/>
    <property type="match status" value="2"/>
</dbReference>
<dbReference type="EMBL" id="WIUZ02000004">
    <property type="protein sequence ID" value="KAF9787853.1"/>
    <property type="molecule type" value="Genomic_DNA"/>
</dbReference>
<reference evidence="8" key="2">
    <citation type="submission" date="2020-11" db="EMBL/GenBank/DDBJ databases">
        <authorList>
            <consortium name="DOE Joint Genome Institute"/>
            <person name="Kuo A."/>
            <person name="Miyauchi S."/>
            <person name="Kiss E."/>
            <person name="Drula E."/>
            <person name="Kohler A."/>
            <person name="Sanchez-Garcia M."/>
            <person name="Andreopoulos B."/>
            <person name="Barry K.W."/>
            <person name="Bonito G."/>
            <person name="Buee M."/>
            <person name="Carver A."/>
            <person name="Chen C."/>
            <person name="Cichocki N."/>
            <person name="Clum A."/>
            <person name="Culley D."/>
            <person name="Crous P.W."/>
            <person name="Fauchery L."/>
            <person name="Girlanda M."/>
            <person name="Hayes R."/>
            <person name="Keri Z."/>
            <person name="Labutti K."/>
            <person name="Lipzen A."/>
            <person name="Lombard V."/>
            <person name="Magnuson J."/>
            <person name="Maillard F."/>
            <person name="Morin E."/>
            <person name="Murat C."/>
            <person name="Nolan M."/>
            <person name="Ohm R."/>
            <person name="Pangilinan J."/>
            <person name="Pereira M."/>
            <person name="Perotto S."/>
            <person name="Peter M."/>
            <person name="Riley R."/>
            <person name="Sitrit Y."/>
            <person name="Stielow B."/>
            <person name="Szollosi G."/>
            <person name="Zifcakova L."/>
            <person name="Stursova M."/>
            <person name="Spatafora J.W."/>
            <person name="Tedersoo L."/>
            <person name="Vaario L.-M."/>
            <person name="Yamada A."/>
            <person name="Yan M."/>
            <person name="Wang P."/>
            <person name="Xu J."/>
            <person name="Bruns T."/>
            <person name="Baldrian P."/>
            <person name="Vilgalys R."/>
            <person name="Henrissat B."/>
            <person name="Grigoriev I.V."/>
            <person name="Hibbett D."/>
            <person name="Nagy L.G."/>
            <person name="Martin F.M."/>
        </authorList>
    </citation>
    <scope>NUCLEOTIDE SEQUENCE</scope>
    <source>
        <strain evidence="8">UH-Tt-Lm1</strain>
    </source>
</reference>
<dbReference type="InterPro" id="IPR036915">
    <property type="entry name" value="Cyclin-like_sf"/>
</dbReference>
<feature type="compositionally biased region" description="Basic and acidic residues" evidence="5">
    <location>
        <begin position="98"/>
        <end position="107"/>
    </location>
</feature>
<dbReference type="SMART" id="SM01332">
    <property type="entry name" value="Cyclin_C"/>
    <property type="match status" value="1"/>
</dbReference>
<dbReference type="Gene3D" id="1.10.472.10">
    <property type="entry name" value="Cyclin-like"/>
    <property type="match status" value="2"/>
</dbReference>
<evidence type="ECO:0000256" key="1">
    <source>
        <dbReference type="ARBA" id="ARBA00022618"/>
    </source>
</evidence>
<dbReference type="SMART" id="SM00385">
    <property type="entry name" value="CYCLIN"/>
    <property type="match status" value="2"/>
</dbReference>
<evidence type="ECO:0000259" key="6">
    <source>
        <dbReference type="SMART" id="SM00385"/>
    </source>
</evidence>
<dbReference type="PANTHER" id="PTHR10177">
    <property type="entry name" value="CYCLINS"/>
    <property type="match status" value="1"/>
</dbReference>
<evidence type="ECO:0000313" key="8">
    <source>
        <dbReference type="EMBL" id="KAF9787853.1"/>
    </source>
</evidence>
<dbReference type="PIRSF" id="PIRSF001771">
    <property type="entry name" value="Cyclin_A_B_D_E"/>
    <property type="match status" value="1"/>
</dbReference>
<comment type="similarity">
    <text evidence="4">Belongs to the cyclin family.</text>
</comment>
<evidence type="ECO:0000259" key="7">
    <source>
        <dbReference type="SMART" id="SM01332"/>
    </source>
</evidence>
<organism evidence="8 9">
    <name type="scientific">Thelephora terrestris</name>
    <dbReference type="NCBI Taxonomy" id="56493"/>
    <lineage>
        <taxon>Eukaryota</taxon>
        <taxon>Fungi</taxon>
        <taxon>Dikarya</taxon>
        <taxon>Basidiomycota</taxon>
        <taxon>Agaricomycotina</taxon>
        <taxon>Agaricomycetes</taxon>
        <taxon>Thelephorales</taxon>
        <taxon>Thelephoraceae</taxon>
        <taxon>Thelephora</taxon>
    </lineage>
</organism>
<dbReference type="Pfam" id="PF00134">
    <property type="entry name" value="Cyclin_N"/>
    <property type="match status" value="1"/>
</dbReference>
<feature type="region of interest" description="Disordered" evidence="5">
    <location>
        <begin position="193"/>
        <end position="257"/>
    </location>
</feature>
<dbReference type="GO" id="GO:0044772">
    <property type="term" value="P:mitotic cell cycle phase transition"/>
    <property type="evidence" value="ECO:0007669"/>
    <property type="project" value="InterPro"/>
</dbReference>
<feature type="domain" description="Cyclin-like" evidence="6">
    <location>
        <begin position="404"/>
        <end position="485"/>
    </location>
</feature>
<dbReference type="Pfam" id="PF02984">
    <property type="entry name" value="Cyclin_C"/>
    <property type="match status" value="1"/>
</dbReference>
<dbReference type="InterPro" id="IPR004367">
    <property type="entry name" value="Cyclin_C-dom"/>
</dbReference>
<gene>
    <name evidence="8" type="ORF">BJ322DRAFT_1203338</name>
</gene>
<comment type="caution">
    <text evidence="8">The sequence shown here is derived from an EMBL/GenBank/DDBJ whole genome shotgun (WGS) entry which is preliminary data.</text>
</comment>
<reference evidence="8" key="1">
    <citation type="journal article" date="2020" name="Nat. Commun.">
        <title>Large-scale genome sequencing of mycorrhizal fungi provides insights into the early evolution of symbiotic traits.</title>
        <authorList>
            <person name="Miyauchi S."/>
            <person name="Kiss E."/>
            <person name="Kuo A."/>
            <person name="Drula E."/>
            <person name="Kohler A."/>
            <person name="Sanchez-Garcia M."/>
            <person name="Morin E."/>
            <person name="Andreopoulos B."/>
            <person name="Barry K.W."/>
            <person name="Bonito G."/>
            <person name="Buee M."/>
            <person name="Carver A."/>
            <person name="Chen C."/>
            <person name="Cichocki N."/>
            <person name="Clum A."/>
            <person name="Culley D."/>
            <person name="Crous P.W."/>
            <person name="Fauchery L."/>
            <person name="Girlanda M."/>
            <person name="Hayes R.D."/>
            <person name="Keri Z."/>
            <person name="LaButti K."/>
            <person name="Lipzen A."/>
            <person name="Lombard V."/>
            <person name="Magnuson J."/>
            <person name="Maillard F."/>
            <person name="Murat C."/>
            <person name="Nolan M."/>
            <person name="Ohm R.A."/>
            <person name="Pangilinan J."/>
            <person name="Pereira M.F."/>
            <person name="Perotto S."/>
            <person name="Peter M."/>
            <person name="Pfister S."/>
            <person name="Riley R."/>
            <person name="Sitrit Y."/>
            <person name="Stielow J.B."/>
            <person name="Szollosi G."/>
            <person name="Zifcakova L."/>
            <person name="Stursova M."/>
            <person name="Spatafora J.W."/>
            <person name="Tedersoo L."/>
            <person name="Vaario L.M."/>
            <person name="Yamada A."/>
            <person name="Yan M."/>
            <person name="Wang P."/>
            <person name="Xu J."/>
            <person name="Bruns T."/>
            <person name="Baldrian P."/>
            <person name="Vilgalys R."/>
            <person name="Dunand C."/>
            <person name="Henrissat B."/>
            <person name="Grigoriev I.V."/>
            <person name="Hibbett D."/>
            <person name="Nagy L.G."/>
            <person name="Martin F.M."/>
        </authorList>
    </citation>
    <scope>NUCLEOTIDE SEQUENCE</scope>
    <source>
        <strain evidence="8">UH-Tt-Lm1</strain>
    </source>
</reference>
<protein>
    <submittedName>
        <fullName evidence="8">Cyclin-like protein</fullName>
    </submittedName>
</protein>
<keyword evidence="1" id="KW-0132">Cell division</keyword>
<evidence type="ECO:0000256" key="5">
    <source>
        <dbReference type="SAM" id="MobiDB-lite"/>
    </source>
</evidence>
<accession>A0A9P6HIH3</accession>
<dbReference type="InterPro" id="IPR048258">
    <property type="entry name" value="Cyclins_cyclin-box"/>
</dbReference>
<keyword evidence="9" id="KW-1185">Reference proteome</keyword>
<evidence type="ECO:0000256" key="4">
    <source>
        <dbReference type="RuleBase" id="RU000383"/>
    </source>
</evidence>
<dbReference type="GO" id="GO:0016538">
    <property type="term" value="F:cyclin-dependent protein serine/threonine kinase regulator activity"/>
    <property type="evidence" value="ECO:0007669"/>
    <property type="project" value="InterPro"/>
</dbReference>
<dbReference type="InterPro" id="IPR013763">
    <property type="entry name" value="Cyclin-like_dom"/>
</dbReference>